<keyword evidence="2" id="KW-1185">Reference proteome</keyword>
<evidence type="ECO:0000313" key="2">
    <source>
        <dbReference type="Proteomes" id="UP001432027"/>
    </source>
</evidence>
<dbReference type="Proteomes" id="UP001432027">
    <property type="component" value="Unassembled WGS sequence"/>
</dbReference>
<feature type="non-terminal residue" evidence="1">
    <location>
        <position position="1"/>
    </location>
</feature>
<accession>A0AAV5TN08</accession>
<dbReference type="PANTHER" id="PTHR47324">
    <property type="entry name" value="PROTEIN IRG-7-RELATED"/>
    <property type="match status" value="1"/>
</dbReference>
<comment type="caution">
    <text evidence="1">The sequence shown here is derived from an EMBL/GenBank/DDBJ whole genome shotgun (WGS) entry which is preliminary data.</text>
</comment>
<reference evidence="1" key="1">
    <citation type="submission" date="2023-10" db="EMBL/GenBank/DDBJ databases">
        <title>Genome assembly of Pristionchus species.</title>
        <authorList>
            <person name="Yoshida K."/>
            <person name="Sommer R.J."/>
        </authorList>
    </citation>
    <scope>NUCLEOTIDE SEQUENCE</scope>
    <source>
        <strain evidence="1">RS0144</strain>
    </source>
</reference>
<evidence type="ECO:0000313" key="1">
    <source>
        <dbReference type="EMBL" id="GMS95618.1"/>
    </source>
</evidence>
<sequence length="67" mass="7143">GSYGIIAVGYSEYDPLSDWSDVKKLAGPDCSQIVASKEELMGGTVDFIQSSIWNATFNGGFYCAPAN</sequence>
<dbReference type="AlphaFoldDB" id="A0AAV5TN08"/>
<proteinExistence type="predicted"/>
<gene>
    <name evidence="1" type="ORF">PENTCL1PPCAC_17793</name>
</gene>
<dbReference type="EMBL" id="BTSX01000004">
    <property type="protein sequence ID" value="GMS95618.1"/>
    <property type="molecule type" value="Genomic_DNA"/>
</dbReference>
<organism evidence="1 2">
    <name type="scientific">Pristionchus entomophagus</name>
    <dbReference type="NCBI Taxonomy" id="358040"/>
    <lineage>
        <taxon>Eukaryota</taxon>
        <taxon>Metazoa</taxon>
        <taxon>Ecdysozoa</taxon>
        <taxon>Nematoda</taxon>
        <taxon>Chromadorea</taxon>
        <taxon>Rhabditida</taxon>
        <taxon>Rhabditina</taxon>
        <taxon>Diplogasteromorpha</taxon>
        <taxon>Diplogasteroidea</taxon>
        <taxon>Neodiplogasteridae</taxon>
        <taxon>Pristionchus</taxon>
    </lineage>
</organism>
<protein>
    <submittedName>
        <fullName evidence="1">Uncharacterized protein</fullName>
    </submittedName>
</protein>
<dbReference type="PANTHER" id="PTHR47324:SF1">
    <property type="entry name" value="EGF-LIKE DOMAIN-CONTAINING PROTEIN-RELATED"/>
    <property type="match status" value="1"/>
</dbReference>
<feature type="non-terminal residue" evidence="1">
    <location>
        <position position="67"/>
    </location>
</feature>
<name>A0AAV5TN08_9BILA</name>
<dbReference type="InterPro" id="IPR053295">
    <property type="entry name" value="Innate_immunity_reg"/>
</dbReference>